<dbReference type="EnsemblPlants" id="EMT06322">
    <property type="protein sequence ID" value="EMT06322"/>
    <property type="gene ID" value="F775_14421"/>
</dbReference>
<dbReference type="ExpressionAtlas" id="M8BTS8">
    <property type="expression patterns" value="baseline"/>
</dbReference>
<proteinExistence type="predicted"/>
<sequence length="161" mass="18021">MVPFALHIALNYLLVNVVGLGLTGASLAISATFWVSCLMLLAYVMWSKEFDETWKGFSTDALNYVLPTIKLAMPSAIMVCLEYWAIELLVLLAGLLPNSTRKHAGRFLHDHLWVQCRCEGLWLGLITGLACQTSVMVIITLRTKWSKLVDAMVKNRDDYVA</sequence>
<accession>M8BTS8</accession>
<protein>
    <submittedName>
        <fullName evidence="1">Protein TRANSPARENT TESTA 12</fullName>
    </submittedName>
</protein>
<dbReference type="PANTHER" id="PTHR11206">
    <property type="entry name" value="MULTIDRUG RESISTANCE PROTEIN"/>
    <property type="match status" value="1"/>
</dbReference>
<organism evidence="1">
    <name type="scientific">Aegilops tauschii</name>
    <name type="common">Tausch's goatgrass</name>
    <name type="synonym">Aegilops squarrosa</name>
    <dbReference type="NCBI Taxonomy" id="37682"/>
    <lineage>
        <taxon>Eukaryota</taxon>
        <taxon>Viridiplantae</taxon>
        <taxon>Streptophyta</taxon>
        <taxon>Embryophyta</taxon>
        <taxon>Tracheophyta</taxon>
        <taxon>Spermatophyta</taxon>
        <taxon>Magnoliopsida</taxon>
        <taxon>Liliopsida</taxon>
        <taxon>Poales</taxon>
        <taxon>Poaceae</taxon>
        <taxon>BOP clade</taxon>
        <taxon>Pooideae</taxon>
        <taxon>Triticodae</taxon>
        <taxon>Triticeae</taxon>
        <taxon>Triticinae</taxon>
        <taxon>Aegilops</taxon>
    </lineage>
</organism>
<reference evidence="1" key="1">
    <citation type="submission" date="2015-06" db="UniProtKB">
        <authorList>
            <consortium name="EnsemblPlants"/>
        </authorList>
    </citation>
    <scope>IDENTIFICATION</scope>
</reference>
<evidence type="ECO:0000313" key="1">
    <source>
        <dbReference type="EnsemblPlants" id="EMT06322"/>
    </source>
</evidence>
<name>M8BTS8_AEGTA</name>
<dbReference type="AlphaFoldDB" id="M8BTS8"/>